<dbReference type="Proteomes" id="UP001163104">
    <property type="component" value="Chromosome"/>
</dbReference>
<evidence type="ECO:0000313" key="3">
    <source>
        <dbReference type="Proteomes" id="UP001163104"/>
    </source>
</evidence>
<reference evidence="2" key="1">
    <citation type="submission" date="2022-10" db="EMBL/GenBank/DDBJ databases">
        <title>Mechanism of multi-heavy metal repair in Cytobacillus Firmus M7.</title>
        <authorList>
            <person name="Li X."/>
            <person name="Yu C."/>
        </authorList>
    </citation>
    <scope>NUCLEOTIDE SEQUENCE</scope>
    <source>
        <strain evidence="2">M7</strain>
    </source>
</reference>
<organism evidence="2 3">
    <name type="scientific">Cytobacillus firmus</name>
    <name type="common">Bacillus firmus</name>
    <dbReference type="NCBI Taxonomy" id="1399"/>
    <lineage>
        <taxon>Bacteria</taxon>
        <taxon>Bacillati</taxon>
        <taxon>Bacillota</taxon>
        <taxon>Bacilli</taxon>
        <taxon>Bacillales</taxon>
        <taxon>Bacillaceae</taxon>
        <taxon>Cytobacillus</taxon>
    </lineage>
</organism>
<evidence type="ECO:0000313" key="2">
    <source>
        <dbReference type="EMBL" id="UYG93823.1"/>
    </source>
</evidence>
<keyword evidence="1" id="KW-0732">Signal</keyword>
<sequence>MKSFLIALLACCAFLMWGTEKAAASISDAKAINLNQTYKGVLKDYGQKDFYKFTISAPGNITLAIKQKHNSTWDGEIMNSSGQVFESFITDDSEMVSGDASRAVGLPAGTYYIKIENYSGAIGVNYEFKVQYTQSNYYEKEFNDSLTAANAIELNKFYAGMLRRYDDKDFYKFTLTKPGKINLLIGNQPDVTWYGHIQDTKGNVYDYLYTDDSEMVTGYSAAEVGLPAGTYYVKIENYSGGFETPYQMKVQYTATDYYEKEFYNSITVANGLTVNKTYRGNLQYSDDKDFYKFTLTKPGNVALSIKQSSGTTWYTHIQDTKGNTFTNLYTNDSEMIEGNAVKEVGLPKGTYYVLISNYFSATDVPYEFQVKYAASNYYEQEFNNNLTTATGVNLNQSYKGNLQYSGDIDFYKFSIPKDGLVNLQIPQKTGLELYAGIHNSSGKVYKDLYTNGSEAVKGNAALQVSLKKGMYYLQIKNYYGNIDIPYSFKLYMQTPGLASSKITVTNNKGKKDSIRISGIKKGDVVKVYNASTKGKLIAQKTSTGSADTISVNQIGEKAGKIYVTVTSPSMTESKRTAVSFTGEQTNAVKTSQVKITNNKSKKDVITVSKLKKGDVVKVYIASKGGKLLAKSGKVAKTSAAINISQLGKKAGSAYITVQSEGMKESARVKVSYKAEK</sequence>
<accession>A0AA46PFW5</accession>
<dbReference type="RefSeq" id="WP_263599300.1">
    <property type="nucleotide sequence ID" value="NZ_CP107027.1"/>
</dbReference>
<dbReference type="SUPFAM" id="SSF89260">
    <property type="entry name" value="Collagen-binding domain"/>
    <property type="match status" value="4"/>
</dbReference>
<evidence type="ECO:0000256" key="1">
    <source>
        <dbReference type="SAM" id="SignalP"/>
    </source>
</evidence>
<dbReference type="EMBL" id="CP107027">
    <property type="protein sequence ID" value="UYG93823.1"/>
    <property type="molecule type" value="Genomic_DNA"/>
</dbReference>
<gene>
    <name evidence="2" type="ORF">OD459_16610</name>
</gene>
<name>A0AA46PFW5_CYTFI</name>
<protein>
    <recommendedName>
        <fullName evidence="4">Pre-peptidase</fullName>
    </recommendedName>
</protein>
<proteinExistence type="predicted"/>
<evidence type="ECO:0008006" key="4">
    <source>
        <dbReference type="Google" id="ProtNLM"/>
    </source>
</evidence>
<feature type="chain" id="PRO_5041346137" description="Pre-peptidase" evidence="1">
    <location>
        <begin position="23"/>
        <end position="676"/>
    </location>
</feature>
<dbReference type="Gene3D" id="2.60.120.380">
    <property type="match status" value="4"/>
</dbReference>
<dbReference type="AlphaFoldDB" id="A0AA46PFW5"/>
<feature type="signal peptide" evidence="1">
    <location>
        <begin position="1"/>
        <end position="22"/>
    </location>
</feature>